<keyword evidence="2" id="KW-1185">Reference proteome</keyword>
<comment type="caution">
    <text evidence="1">The sequence shown here is derived from an EMBL/GenBank/DDBJ whole genome shotgun (WGS) entry which is preliminary data.</text>
</comment>
<organism evidence="1 2">
    <name type="scientific">Diphasiastrum complanatum</name>
    <name type="common">Issler's clubmoss</name>
    <name type="synonym">Lycopodium complanatum</name>
    <dbReference type="NCBI Taxonomy" id="34168"/>
    <lineage>
        <taxon>Eukaryota</taxon>
        <taxon>Viridiplantae</taxon>
        <taxon>Streptophyta</taxon>
        <taxon>Embryophyta</taxon>
        <taxon>Tracheophyta</taxon>
        <taxon>Lycopodiopsida</taxon>
        <taxon>Lycopodiales</taxon>
        <taxon>Lycopodiaceae</taxon>
        <taxon>Lycopodioideae</taxon>
        <taxon>Diphasiastrum</taxon>
    </lineage>
</organism>
<gene>
    <name evidence="1" type="ORF">O6H91_21G048200</name>
</gene>
<evidence type="ECO:0000313" key="1">
    <source>
        <dbReference type="EMBL" id="KAJ7517961.1"/>
    </source>
</evidence>
<protein>
    <submittedName>
        <fullName evidence="1">Uncharacterized protein</fullName>
    </submittedName>
</protein>
<name>A0ACC2AK98_DIPCM</name>
<accession>A0ACC2AK98</accession>
<evidence type="ECO:0000313" key="2">
    <source>
        <dbReference type="Proteomes" id="UP001162992"/>
    </source>
</evidence>
<dbReference type="Proteomes" id="UP001162992">
    <property type="component" value="Chromosome 21"/>
</dbReference>
<dbReference type="EMBL" id="CM055112">
    <property type="protein sequence ID" value="KAJ7517961.1"/>
    <property type="molecule type" value="Genomic_DNA"/>
</dbReference>
<reference evidence="2" key="1">
    <citation type="journal article" date="2024" name="Proc. Natl. Acad. Sci. U.S.A.">
        <title>Extraordinary preservation of gene collinearity over three hundred million years revealed in homosporous lycophytes.</title>
        <authorList>
            <person name="Li C."/>
            <person name="Wickell D."/>
            <person name="Kuo L.Y."/>
            <person name="Chen X."/>
            <person name="Nie B."/>
            <person name="Liao X."/>
            <person name="Peng D."/>
            <person name="Ji J."/>
            <person name="Jenkins J."/>
            <person name="Williams M."/>
            <person name="Shu S."/>
            <person name="Plott C."/>
            <person name="Barry K."/>
            <person name="Rajasekar S."/>
            <person name="Grimwood J."/>
            <person name="Han X."/>
            <person name="Sun S."/>
            <person name="Hou Z."/>
            <person name="He W."/>
            <person name="Dai G."/>
            <person name="Sun C."/>
            <person name="Schmutz J."/>
            <person name="Leebens-Mack J.H."/>
            <person name="Li F.W."/>
            <person name="Wang L."/>
        </authorList>
    </citation>
    <scope>NUCLEOTIDE SEQUENCE [LARGE SCALE GENOMIC DNA]</scope>
    <source>
        <strain evidence="2">cv. PW_Plant_1</strain>
    </source>
</reference>
<proteinExistence type="predicted"/>
<sequence>MNPYRNSNIPDVDSNWANDSWDRSTALTIQYQGSHSDWDWESQMNVSQKPAAPLEVADNKPSMLYSNYTVPNSYRNHIGTLPGSHSSNYSPNSINSLSSVRNCGVVEALQGIVHSSSIHANPMSAFPGYAAANGLSTDVRSFEQRSRILGIMDVEQKTISDFVKRSSIFQTELHEALGLNLGGRTYFSAEDCSRLGKRPYISSPAVHVPNCQAEGCTADMSRAKHYYRRHKVCEHHSKASHIFANGQAQRFCQQCSRLHPVAEFDDAKRSCRKRLADHNRRRRKPQMIGSTFSKDHEDQFSRKADENEQNAVNKKSETSSPSYSLEESGSNLVTKKKHLDHETTSCFGIPDSNDSLMRMKQGAPSLLSAQASSIPSILGMTNGQLQLIKSQEAADSYKQKLQENYSPKVSSVSPIGSRSIECQIRSSAQSLSNDIPSTAPWLVQSLHSKPAFRKSFMNFQNAVPKCDDRNMLVGPSYPISECLPPSAGAVRRVELTKDLAYSQWMTHTTAEQKYKQQLGLSVTVTHSSSDEMDSGERISLLPVLQASKVQDSGHKMVTQQPNLVAVDFLQQQSGTNAEEECSLQPKQGDQSDSKLAILQALRSFESSTYNPPTTFVL</sequence>